<dbReference type="PANTHER" id="PTHR43476">
    <property type="entry name" value="3-(3-HYDROXY-PHENYL)PROPIONATE/3-HYDROXYCINNAMIC ACID HYDROXYLASE"/>
    <property type="match status" value="1"/>
</dbReference>
<dbReference type="Gene3D" id="3.30.70.2450">
    <property type="match status" value="1"/>
</dbReference>
<dbReference type="InterPro" id="IPR002938">
    <property type="entry name" value="FAD-bd"/>
</dbReference>
<dbReference type="EMBL" id="JAUSUZ010000001">
    <property type="protein sequence ID" value="MDQ0365648.1"/>
    <property type="molecule type" value="Genomic_DNA"/>
</dbReference>
<comment type="caution">
    <text evidence="3">The sequence shown here is derived from an EMBL/GenBank/DDBJ whole genome shotgun (WGS) entry which is preliminary data.</text>
</comment>
<sequence length="492" mass="53264">MTVLVVGAGPTGLTAAILLAQRGVPVIVAERHREPYPLPRAVHLDDEGHRILQWAGVADAFSGISRPALGLRIVDGRLRTLAEFRRDRPVGLHGWPQANMFDQPALDALLRDRLSALPHAELRTGTELIALDPAGRHATLRTPTGTYRLETDAILACDGANSTVRTLLGTRSTDLGYSEDWLVVDAVSERDLGHWAGVHQVSDPRRAATFMQIGADRYRWEFRLLPGETADGPDLGALLAPWTGGAAVEIRRRTGYTFRARIADRWRHGRVFLLGDAAHETPPFIGQGLGAGLRDAANLAWKLEMVLSGRAGEALLDTYQRERRRPALRLIQVARLLGAAMTGGQDGAAAVRRAVLAAAVRVPGFTAAGLRGIAPLVGPSELRPWWSRPPTGRVLPQPRVRHRGRDVLLDDVLGPGFAILTTAPGRRTAELGAALDAPVIDLTTDVTDETKTLTAWVRPGRTLVVRPDRLILRAGHRFLSASRAESGDSTSA</sequence>
<evidence type="ECO:0000256" key="1">
    <source>
        <dbReference type="ARBA" id="ARBA00023002"/>
    </source>
</evidence>
<dbReference type="NCBIfam" id="NF004829">
    <property type="entry name" value="PRK06183.1-3"/>
    <property type="match status" value="1"/>
</dbReference>
<keyword evidence="1 3" id="KW-0560">Oxidoreductase</keyword>
<dbReference type="AlphaFoldDB" id="A0AAE3VX60"/>
<dbReference type="InterPro" id="IPR050631">
    <property type="entry name" value="PheA/TfdB_FAD_monoxygenase"/>
</dbReference>
<keyword evidence="4" id="KW-1185">Reference proteome</keyword>
<reference evidence="3 4" key="1">
    <citation type="submission" date="2023-07" db="EMBL/GenBank/DDBJ databases">
        <title>Sequencing the genomes of 1000 actinobacteria strains.</title>
        <authorList>
            <person name="Klenk H.-P."/>
        </authorList>
    </citation>
    <scope>NUCLEOTIDE SEQUENCE [LARGE SCALE GENOMIC DNA]</scope>
    <source>
        <strain evidence="3 4">DSM 44709</strain>
    </source>
</reference>
<dbReference type="PRINTS" id="PR00420">
    <property type="entry name" value="RNGMNOXGNASE"/>
</dbReference>
<dbReference type="PANTHER" id="PTHR43476:SF3">
    <property type="entry name" value="FAD-BINDING MONOOXYGENASE"/>
    <property type="match status" value="1"/>
</dbReference>
<protein>
    <submittedName>
        <fullName evidence="3">3-(3-hydroxy-phenyl)propionate hydroxylase</fullName>
        <ecNumber evidence="3">1.14.13.127</ecNumber>
    </submittedName>
</protein>
<dbReference type="GO" id="GO:0071949">
    <property type="term" value="F:FAD binding"/>
    <property type="evidence" value="ECO:0007669"/>
    <property type="project" value="InterPro"/>
</dbReference>
<dbReference type="SUPFAM" id="SSF51905">
    <property type="entry name" value="FAD/NAD(P)-binding domain"/>
    <property type="match status" value="1"/>
</dbReference>
<feature type="domain" description="FAD-binding" evidence="2">
    <location>
        <begin position="2"/>
        <end position="332"/>
    </location>
</feature>
<name>A0AAE3VX60_9ACTN</name>
<dbReference type="Gene3D" id="3.50.50.60">
    <property type="entry name" value="FAD/NAD(P)-binding domain"/>
    <property type="match status" value="1"/>
</dbReference>
<proteinExistence type="predicted"/>
<organism evidence="3 4">
    <name type="scientific">Catenuloplanes indicus</name>
    <dbReference type="NCBI Taxonomy" id="137267"/>
    <lineage>
        <taxon>Bacteria</taxon>
        <taxon>Bacillati</taxon>
        <taxon>Actinomycetota</taxon>
        <taxon>Actinomycetes</taxon>
        <taxon>Micromonosporales</taxon>
        <taxon>Micromonosporaceae</taxon>
        <taxon>Catenuloplanes</taxon>
    </lineage>
</organism>
<dbReference type="Pfam" id="PF01494">
    <property type="entry name" value="FAD_binding_3"/>
    <property type="match status" value="1"/>
</dbReference>
<evidence type="ECO:0000259" key="2">
    <source>
        <dbReference type="Pfam" id="PF01494"/>
    </source>
</evidence>
<accession>A0AAE3VX60</accession>
<dbReference type="GO" id="GO:0008688">
    <property type="term" value="F:3-(3-hydroxyphenyl)propionate hydroxylase activity"/>
    <property type="evidence" value="ECO:0007669"/>
    <property type="project" value="UniProtKB-EC"/>
</dbReference>
<dbReference type="RefSeq" id="WP_307238384.1">
    <property type="nucleotide sequence ID" value="NZ_JAUSUZ010000001.1"/>
</dbReference>
<dbReference type="Proteomes" id="UP001240236">
    <property type="component" value="Unassembled WGS sequence"/>
</dbReference>
<gene>
    <name evidence="3" type="ORF">J2S42_002317</name>
</gene>
<evidence type="ECO:0000313" key="4">
    <source>
        <dbReference type="Proteomes" id="UP001240236"/>
    </source>
</evidence>
<dbReference type="EC" id="1.14.13.127" evidence="3"/>
<dbReference type="InterPro" id="IPR036188">
    <property type="entry name" value="FAD/NAD-bd_sf"/>
</dbReference>
<dbReference type="GO" id="GO:0019622">
    <property type="term" value="P:3-(3-hydroxy)phenylpropionate catabolic process"/>
    <property type="evidence" value="ECO:0007669"/>
    <property type="project" value="TreeGrafter"/>
</dbReference>
<evidence type="ECO:0000313" key="3">
    <source>
        <dbReference type="EMBL" id="MDQ0365648.1"/>
    </source>
</evidence>